<reference evidence="3" key="2">
    <citation type="submission" date="2025-04" db="UniProtKB">
        <authorList>
            <consortium name="RefSeq"/>
        </authorList>
    </citation>
    <scope>IDENTIFICATION</scope>
    <source>
        <strain evidence="3">USDA-PBARC FA_bdor</strain>
        <tissue evidence="3">Whole organism</tissue>
    </source>
</reference>
<organism evidence="1">
    <name type="scientific">Fopius arisanus</name>
    <dbReference type="NCBI Taxonomy" id="64838"/>
    <lineage>
        <taxon>Eukaryota</taxon>
        <taxon>Metazoa</taxon>
        <taxon>Ecdysozoa</taxon>
        <taxon>Arthropoda</taxon>
        <taxon>Hexapoda</taxon>
        <taxon>Insecta</taxon>
        <taxon>Pterygota</taxon>
        <taxon>Neoptera</taxon>
        <taxon>Endopterygota</taxon>
        <taxon>Hymenoptera</taxon>
        <taxon>Apocrita</taxon>
        <taxon>Ichneumonoidea</taxon>
        <taxon>Braconidae</taxon>
        <taxon>Opiinae</taxon>
        <taxon>Fopius</taxon>
    </lineage>
</organism>
<evidence type="ECO:0000313" key="1">
    <source>
        <dbReference type="EMBL" id="JAG79868.1"/>
    </source>
</evidence>
<dbReference type="AlphaFoldDB" id="A0A0C9RRT5"/>
<accession>A0A0C9RRT5</accession>
<dbReference type="RefSeq" id="XP_011310405.1">
    <property type="nucleotide sequence ID" value="XM_011312103.1"/>
</dbReference>
<evidence type="ECO:0000313" key="2">
    <source>
        <dbReference type="Proteomes" id="UP000694866"/>
    </source>
</evidence>
<dbReference type="EMBL" id="GBYB01010101">
    <property type="protein sequence ID" value="JAG79868.1"/>
    <property type="molecule type" value="Transcribed_RNA"/>
</dbReference>
<keyword evidence="2" id="KW-1185">Reference proteome</keyword>
<sequence length="339" mass="37930">MTHVFAPSTGSFCYKSGHNLEPEFNTQMLVDMFTVYLFAWSLLLTAACAAPAEGCDKAKCKGPLKFYEELFCEPVYKNEKDCCPYKYNCENLKNRSTEKCYFKGHEYKIGDQLREEDANPCDIACYCRESLGSAGFTCAVVDCFAQARPGCYLSRKSSDCCPGPEICPGPDEDWPTCEVDGKIYNASDYFQPSGEPDKDCYCGPGYKGENVEPFCKSRKSWSCGTELRSAYEIQNNCPPVFYSSQSPQEDCAVAFRCQNDKDEVINSEEHPDVVEAKSAGEDTDVCKFGNLTMKLGQELNKETDYSSVCVRCICEVPPVPTCQRLPDDVCDVTQHPKFN</sequence>
<name>A0A0C9RRT5_9HYME</name>
<evidence type="ECO:0000313" key="3">
    <source>
        <dbReference type="RefSeq" id="XP_011310405.1"/>
    </source>
</evidence>
<dbReference type="OrthoDB" id="365605at2759"/>
<reference evidence="1" key="1">
    <citation type="submission" date="2015-01" db="EMBL/GenBank/DDBJ databases">
        <title>Transcriptome Assembly of Fopius arisanus.</title>
        <authorList>
            <person name="Geib S."/>
        </authorList>
    </citation>
    <scope>NUCLEOTIDE SEQUENCE</scope>
</reference>
<protein>
    <submittedName>
        <fullName evidence="1">Notch4 protein</fullName>
    </submittedName>
</protein>
<proteinExistence type="predicted"/>
<gene>
    <name evidence="1" type="primary">Notch4</name>
    <name evidence="3" type="synonym">LOC105270882</name>
    <name evidence="1" type="ORF">g.50732</name>
</gene>
<dbReference type="Proteomes" id="UP000694866">
    <property type="component" value="Unplaced"/>
</dbReference>
<dbReference type="KEGG" id="fas:105270882"/>
<accession>A0A9R1TJ64</accession>
<dbReference type="GeneID" id="105270882"/>